<evidence type="ECO:0008006" key="7">
    <source>
        <dbReference type="Google" id="ProtNLM"/>
    </source>
</evidence>
<accession>S4RXP9</accession>
<dbReference type="PANTHER" id="PTHR45984">
    <property type="entry name" value="RNA (RNA) POLYMERASE II ASSOCIATED PROTEIN HOMOLOG"/>
    <property type="match status" value="1"/>
</dbReference>
<evidence type="ECO:0000256" key="4">
    <source>
        <dbReference type="ARBA" id="ARBA00022803"/>
    </source>
</evidence>
<dbReference type="InterPro" id="IPR019734">
    <property type="entry name" value="TPR_rpt"/>
</dbReference>
<keyword evidence="4 5" id="KW-0802">TPR repeat</keyword>
<dbReference type="GO" id="GO:0006626">
    <property type="term" value="P:protein targeting to mitochondrion"/>
    <property type="evidence" value="ECO:0007669"/>
    <property type="project" value="TreeGrafter"/>
</dbReference>
<dbReference type="GO" id="GO:0005739">
    <property type="term" value="C:mitochondrion"/>
    <property type="evidence" value="ECO:0007669"/>
    <property type="project" value="TreeGrafter"/>
</dbReference>
<keyword evidence="3" id="KW-0677">Repeat</keyword>
<evidence type="ECO:0000256" key="2">
    <source>
        <dbReference type="ARBA" id="ARBA00022490"/>
    </source>
</evidence>
<reference evidence="6" key="1">
    <citation type="submission" date="2025-08" db="UniProtKB">
        <authorList>
            <consortium name="Ensembl"/>
        </authorList>
    </citation>
    <scope>IDENTIFICATION</scope>
</reference>
<feature type="repeat" description="TPR" evidence="5">
    <location>
        <begin position="208"/>
        <end position="241"/>
    </location>
</feature>
<protein>
    <recommendedName>
        <fullName evidence="7">Sperm associated antigen 1</fullName>
    </recommendedName>
</protein>
<dbReference type="PROSITE" id="PS50005">
    <property type="entry name" value="TPR"/>
    <property type="match status" value="1"/>
</dbReference>
<proteinExistence type="predicted"/>
<dbReference type="AlphaFoldDB" id="S4RXP9"/>
<comment type="subcellular location">
    <subcellularLocation>
        <location evidence="1">Cytoplasm</location>
    </subcellularLocation>
</comment>
<name>S4RXP9_PETMA</name>
<evidence type="ECO:0000256" key="1">
    <source>
        <dbReference type="ARBA" id="ARBA00004496"/>
    </source>
</evidence>
<reference evidence="6" key="2">
    <citation type="submission" date="2025-09" db="UniProtKB">
        <authorList>
            <consortium name="Ensembl"/>
        </authorList>
    </citation>
    <scope>IDENTIFICATION</scope>
</reference>
<dbReference type="InterPro" id="IPR011990">
    <property type="entry name" value="TPR-like_helical_dom_sf"/>
</dbReference>
<dbReference type="GO" id="GO:0031072">
    <property type="term" value="F:heat shock protein binding"/>
    <property type="evidence" value="ECO:0007669"/>
    <property type="project" value="TreeGrafter"/>
</dbReference>
<dbReference type="GeneTree" id="ENSGT00940000154697"/>
<evidence type="ECO:0000256" key="5">
    <source>
        <dbReference type="PROSITE-ProRule" id="PRU00339"/>
    </source>
</evidence>
<dbReference type="PANTHER" id="PTHR45984:SF2">
    <property type="entry name" value="MITOCHONDRIAL IMPORT RECEPTOR SUBUNIT TOM34"/>
    <property type="match status" value="1"/>
</dbReference>
<dbReference type="InterPro" id="IPR051982">
    <property type="entry name" value="CiliaryAsmbly_MitoImport"/>
</dbReference>
<dbReference type="SUPFAM" id="SSF48452">
    <property type="entry name" value="TPR-like"/>
    <property type="match status" value="1"/>
</dbReference>
<keyword evidence="2" id="KW-0963">Cytoplasm</keyword>
<evidence type="ECO:0000313" key="6">
    <source>
        <dbReference type="Ensembl" id="ENSPMAP00000009990.1"/>
    </source>
</evidence>
<dbReference type="Ensembl" id="ENSPMAT00000010034.1">
    <property type="protein sequence ID" value="ENSPMAP00000009990.1"/>
    <property type="gene ID" value="ENSPMAG00000009078.1"/>
</dbReference>
<dbReference type="SMART" id="SM00028">
    <property type="entry name" value="TPR"/>
    <property type="match status" value="2"/>
</dbReference>
<sequence>MSADAFACLANGNRSKNPVPVEHLDYAYIDQCNDAKEVERILRVLRSGEEGCFPHLTEFCEQRLAALAPQSRALWVDRPALTAASLPPEERAQLLDALQDWRDEMQKREEAIKATRPPEADALMGDLLPPVRNVHDKISVEKNIHGAAERRIRSVDYKAWDRFDVEVECARLDAADGKCTLIFTFHTVMLDAKRDTVWMSAAELAVRAEKEKEKGNDAFRAGDFAEALAYYNRSIALLPSAACYNNRALAHIKRATWDDALRDCDTVLGLEPNNIKGSVLHA</sequence>
<organism evidence="6">
    <name type="scientific">Petromyzon marinus</name>
    <name type="common">Sea lamprey</name>
    <dbReference type="NCBI Taxonomy" id="7757"/>
    <lineage>
        <taxon>Eukaryota</taxon>
        <taxon>Metazoa</taxon>
        <taxon>Chordata</taxon>
        <taxon>Craniata</taxon>
        <taxon>Vertebrata</taxon>
        <taxon>Cyclostomata</taxon>
        <taxon>Hyperoartia</taxon>
        <taxon>Petromyzontiformes</taxon>
        <taxon>Petromyzontidae</taxon>
        <taxon>Petromyzon</taxon>
    </lineage>
</organism>
<dbReference type="GO" id="GO:0005829">
    <property type="term" value="C:cytosol"/>
    <property type="evidence" value="ECO:0007669"/>
    <property type="project" value="TreeGrafter"/>
</dbReference>
<evidence type="ECO:0000256" key="3">
    <source>
        <dbReference type="ARBA" id="ARBA00022737"/>
    </source>
</evidence>
<dbReference type="Gene3D" id="1.25.40.10">
    <property type="entry name" value="Tetratricopeptide repeat domain"/>
    <property type="match status" value="1"/>
</dbReference>